<dbReference type="KEGG" id="fmr:Fuma_04817"/>
<sequence length="257" mass="29252">MSVLAFVERKSCHEKRTLPKSDSTRYDIDALPQMKRLPAMMTMHECPLCQNATTLPFYEDKRRTWLRCSECWLISVPSEYHLTPEEEKSHYDLHQNSPADMAYRGFLSRLFEPVNQRLPPSSRGLDFGSGPGPTLSVMFEEAGHAMSIYDPFYAHDTSVLQTTYDFATASEVVEHIADPATELDRLWSCVKPGGVLGLMTKLALDAEAFATWHYKNDPTHISFFSRETFTWLAAKWTAKLEFFGSDAILLTKPLQNA</sequence>
<reference evidence="1 2" key="1">
    <citation type="journal article" date="2016" name="Front. Microbiol.">
        <title>Fuerstia marisgermanicae gen. nov., sp. nov., an Unusual Member of the Phylum Planctomycetes from the German Wadden Sea.</title>
        <authorList>
            <person name="Kohn T."/>
            <person name="Heuer A."/>
            <person name="Jogler M."/>
            <person name="Vollmers J."/>
            <person name="Boedeker C."/>
            <person name="Bunk B."/>
            <person name="Rast P."/>
            <person name="Borchert D."/>
            <person name="Glockner I."/>
            <person name="Freese H.M."/>
            <person name="Klenk H.P."/>
            <person name="Overmann J."/>
            <person name="Kaster A.K."/>
            <person name="Rohde M."/>
            <person name="Wiegand S."/>
            <person name="Jogler C."/>
        </authorList>
    </citation>
    <scope>NUCLEOTIDE SEQUENCE [LARGE SCALE GENOMIC DNA]</scope>
    <source>
        <strain evidence="1 2">NH11</strain>
    </source>
</reference>
<evidence type="ECO:0000313" key="1">
    <source>
        <dbReference type="EMBL" id="APZ95162.1"/>
    </source>
</evidence>
<dbReference type="EMBL" id="CP017641">
    <property type="protein sequence ID" value="APZ95162.1"/>
    <property type="molecule type" value="Genomic_DNA"/>
</dbReference>
<evidence type="ECO:0008006" key="3">
    <source>
        <dbReference type="Google" id="ProtNLM"/>
    </source>
</evidence>
<dbReference type="InterPro" id="IPR029063">
    <property type="entry name" value="SAM-dependent_MTases_sf"/>
</dbReference>
<organism evidence="1 2">
    <name type="scientific">Fuerstiella marisgermanici</name>
    <dbReference type="NCBI Taxonomy" id="1891926"/>
    <lineage>
        <taxon>Bacteria</taxon>
        <taxon>Pseudomonadati</taxon>
        <taxon>Planctomycetota</taxon>
        <taxon>Planctomycetia</taxon>
        <taxon>Planctomycetales</taxon>
        <taxon>Planctomycetaceae</taxon>
        <taxon>Fuerstiella</taxon>
    </lineage>
</organism>
<keyword evidence="2" id="KW-1185">Reference proteome</keyword>
<name>A0A1P8WM75_9PLAN</name>
<dbReference type="Proteomes" id="UP000187735">
    <property type="component" value="Chromosome"/>
</dbReference>
<dbReference type="Gene3D" id="3.40.50.150">
    <property type="entry name" value="Vaccinia Virus protein VP39"/>
    <property type="match status" value="1"/>
</dbReference>
<accession>A0A1P8WM75</accession>
<evidence type="ECO:0000313" key="2">
    <source>
        <dbReference type="Proteomes" id="UP000187735"/>
    </source>
</evidence>
<dbReference type="STRING" id="1891926.Fuma_04817"/>
<dbReference type="Pfam" id="PF13489">
    <property type="entry name" value="Methyltransf_23"/>
    <property type="match status" value="1"/>
</dbReference>
<gene>
    <name evidence="1" type="ORF">Fuma_04817</name>
</gene>
<dbReference type="AlphaFoldDB" id="A0A1P8WM75"/>
<dbReference type="SUPFAM" id="SSF53335">
    <property type="entry name" value="S-adenosyl-L-methionine-dependent methyltransferases"/>
    <property type="match status" value="1"/>
</dbReference>
<protein>
    <recommendedName>
        <fullName evidence="3">Methyltransferase</fullName>
    </recommendedName>
</protein>
<proteinExistence type="predicted"/>